<dbReference type="InterPro" id="IPR014002">
    <property type="entry name" value="Agenet_dom_plant"/>
</dbReference>
<dbReference type="SUPFAM" id="SSF54001">
    <property type="entry name" value="Cysteine proteinases"/>
    <property type="match status" value="1"/>
</dbReference>
<feature type="region of interest" description="Disordered" evidence="4">
    <location>
        <begin position="209"/>
        <end position="307"/>
    </location>
</feature>
<keyword evidence="7" id="KW-1185">Reference proteome</keyword>
<name>A0A087G1Y9_ARAAL</name>
<evidence type="ECO:0000313" key="6">
    <source>
        <dbReference type="EMBL" id="KFK23891.1"/>
    </source>
</evidence>
<feature type="compositionally biased region" description="Basic and acidic residues" evidence="4">
    <location>
        <begin position="245"/>
        <end position="257"/>
    </location>
</feature>
<feature type="compositionally biased region" description="Low complexity" evidence="4">
    <location>
        <begin position="228"/>
        <end position="240"/>
    </location>
</feature>
<dbReference type="InterPro" id="IPR038765">
    <property type="entry name" value="Papain-like_cys_pep_sf"/>
</dbReference>
<dbReference type="Pfam" id="PF02902">
    <property type="entry name" value="Peptidase_C48"/>
    <property type="match status" value="1"/>
</dbReference>
<dbReference type="GO" id="GO:0006508">
    <property type="term" value="P:proteolysis"/>
    <property type="evidence" value="ECO:0007669"/>
    <property type="project" value="UniProtKB-KW"/>
</dbReference>
<proteinExistence type="inferred from homology"/>
<evidence type="ECO:0000256" key="2">
    <source>
        <dbReference type="ARBA" id="ARBA00022670"/>
    </source>
</evidence>
<dbReference type="GO" id="GO:0008234">
    <property type="term" value="F:cysteine-type peptidase activity"/>
    <property type="evidence" value="ECO:0007669"/>
    <property type="project" value="InterPro"/>
</dbReference>
<dbReference type="PANTHER" id="PTHR31917:SF164">
    <property type="entry name" value="DUF724 DOMAIN-CONTAINING PROTEIN 7-LIKE"/>
    <property type="match status" value="1"/>
</dbReference>
<feature type="domain" description="Ubiquitin-like protease family profile" evidence="5">
    <location>
        <begin position="268"/>
        <end position="498"/>
    </location>
</feature>
<evidence type="ECO:0000256" key="3">
    <source>
        <dbReference type="ARBA" id="ARBA00022801"/>
    </source>
</evidence>
<reference evidence="7" key="1">
    <citation type="journal article" date="2015" name="Nat. Plants">
        <title>Genome expansion of Arabis alpina linked with retrotransposition and reduced symmetric DNA methylation.</title>
        <authorList>
            <person name="Willing E.M."/>
            <person name="Rawat V."/>
            <person name="Mandakova T."/>
            <person name="Maumus F."/>
            <person name="James G.V."/>
            <person name="Nordstroem K.J."/>
            <person name="Becker C."/>
            <person name="Warthmann N."/>
            <person name="Chica C."/>
            <person name="Szarzynska B."/>
            <person name="Zytnicki M."/>
            <person name="Albani M.C."/>
            <person name="Kiefer C."/>
            <person name="Bergonzi S."/>
            <person name="Castaings L."/>
            <person name="Mateos J.L."/>
            <person name="Berns M.C."/>
            <person name="Bujdoso N."/>
            <person name="Piofczyk T."/>
            <person name="de Lorenzo L."/>
            <person name="Barrero-Sicilia C."/>
            <person name="Mateos I."/>
            <person name="Piednoel M."/>
            <person name="Hagmann J."/>
            <person name="Chen-Min-Tao R."/>
            <person name="Iglesias-Fernandez R."/>
            <person name="Schuster S.C."/>
            <person name="Alonso-Blanco C."/>
            <person name="Roudier F."/>
            <person name="Carbonero P."/>
            <person name="Paz-Ares J."/>
            <person name="Davis S.J."/>
            <person name="Pecinka A."/>
            <person name="Quesneville H."/>
            <person name="Colot V."/>
            <person name="Lysak M.A."/>
            <person name="Weigel D."/>
            <person name="Coupland G."/>
            <person name="Schneeberger K."/>
        </authorList>
    </citation>
    <scope>NUCLEOTIDE SEQUENCE [LARGE SCALE GENOMIC DNA]</scope>
    <source>
        <strain evidence="7">cv. Pajares</strain>
    </source>
</reference>
<evidence type="ECO:0000313" key="7">
    <source>
        <dbReference type="Proteomes" id="UP000029120"/>
    </source>
</evidence>
<dbReference type="Gene3D" id="3.40.395.10">
    <property type="entry name" value="Adenoviral Proteinase, Chain A"/>
    <property type="match status" value="1"/>
</dbReference>
<gene>
    <name evidence="6" type="ORF">AALP_AAs44506U000100</name>
</gene>
<dbReference type="Proteomes" id="UP000029120">
    <property type="component" value="Unassembled WGS sequence"/>
</dbReference>
<dbReference type="PANTHER" id="PTHR31917">
    <property type="entry name" value="AGENET DOMAIN-CONTAINING PROTEIN-RELATED"/>
    <property type="match status" value="1"/>
</dbReference>
<dbReference type="PROSITE" id="PS50600">
    <property type="entry name" value="ULP_PROTEASE"/>
    <property type="match status" value="1"/>
</dbReference>
<dbReference type="OrthoDB" id="1111303at2759"/>
<evidence type="ECO:0000256" key="1">
    <source>
        <dbReference type="ARBA" id="ARBA00005234"/>
    </source>
</evidence>
<dbReference type="Pfam" id="PF05641">
    <property type="entry name" value="Agenet"/>
    <property type="match status" value="1"/>
</dbReference>
<accession>A0A087G1Y9</accession>
<keyword evidence="2" id="KW-0645">Protease</keyword>
<evidence type="ECO:0000259" key="5">
    <source>
        <dbReference type="PROSITE" id="PS50600"/>
    </source>
</evidence>
<organism evidence="6 7">
    <name type="scientific">Arabis alpina</name>
    <name type="common">Alpine rock-cress</name>
    <dbReference type="NCBI Taxonomy" id="50452"/>
    <lineage>
        <taxon>Eukaryota</taxon>
        <taxon>Viridiplantae</taxon>
        <taxon>Streptophyta</taxon>
        <taxon>Embryophyta</taxon>
        <taxon>Tracheophyta</taxon>
        <taxon>Spermatophyta</taxon>
        <taxon>Magnoliopsida</taxon>
        <taxon>eudicotyledons</taxon>
        <taxon>Gunneridae</taxon>
        <taxon>Pentapetalae</taxon>
        <taxon>rosids</taxon>
        <taxon>malvids</taxon>
        <taxon>Brassicales</taxon>
        <taxon>Brassicaceae</taxon>
        <taxon>Arabideae</taxon>
        <taxon>Arabis</taxon>
    </lineage>
</organism>
<keyword evidence="3" id="KW-0378">Hydrolase</keyword>
<dbReference type="InterPro" id="IPR003653">
    <property type="entry name" value="Peptidase_C48_C"/>
</dbReference>
<protein>
    <recommendedName>
        <fullName evidence="5">Ubiquitin-like protease family profile domain-containing protein</fullName>
    </recommendedName>
</protein>
<sequence length="531" mass="60886">MGLRKDALAFSGKMVKVTCFLPPLDDDAEDSVSLEDEKDEELDEMVKLVQRAGDGDDVPLHFKDGSDVEIAPLEPEYRWAWYPGKVLSPTRFNRIIKYQVEYNSRFTDKEKTKRMTAHVSADQLCPPPPSLADGGDSFSRKLVLMQSVELFENGGWWKGIVNAVKLDDMVSVLMLNSQQTRDVAANELRIHREWVNGAWDLPEELQRDTMDHTSSPQNQNDEVDEGSPSHNTSPNHSSSNQDEQNIEKPNDIMDDTSHPLSSNVEQNVEIDSEKEKTSSKDPSPQKHDANEKEEIEGDKNTSSSKDQNVEHVDEILLLLAMRREKDVAYFHNNRLPKAMFLPTSFFKHLAVQHIRFKTAKNPERFVFDEELIKIARGGDGPVGFPKKRWIADTDVIYGAVLLRKGRKHWFGMAIDLKKRKIRILECENPYDTVDFISSHVQPLAVMFPFLLTAFREEEKDVKVDHTPFKVERIEKKRTPTTAMADNCGLFTMKMIECHSMGINDMSKLVDEDVEDYRTRMSSEIFEEFYTP</sequence>
<dbReference type="AlphaFoldDB" id="A0A087G1Y9"/>
<dbReference type="InterPro" id="IPR008395">
    <property type="entry name" value="Agenet-like_dom"/>
</dbReference>
<comment type="similarity">
    <text evidence="1">Belongs to the peptidase C48 family.</text>
</comment>
<feature type="compositionally biased region" description="Basic and acidic residues" evidence="4">
    <location>
        <begin position="271"/>
        <end position="292"/>
    </location>
</feature>
<evidence type="ECO:0000256" key="4">
    <source>
        <dbReference type="SAM" id="MobiDB-lite"/>
    </source>
</evidence>
<dbReference type="EMBL" id="KL974156">
    <property type="protein sequence ID" value="KFK23891.1"/>
    <property type="molecule type" value="Genomic_DNA"/>
</dbReference>
<dbReference type="Gramene" id="KFK23891">
    <property type="protein sequence ID" value="KFK23891"/>
    <property type="gene ID" value="AALP_AAs44506U000100"/>
</dbReference>
<dbReference type="SMART" id="SM00743">
    <property type="entry name" value="Agenet"/>
    <property type="match status" value="2"/>
</dbReference>